<dbReference type="Gene3D" id="1.10.287.70">
    <property type="match status" value="1"/>
</dbReference>
<keyword evidence="2" id="KW-0633">Potassium transport</keyword>
<evidence type="ECO:0000256" key="3">
    <source>
        <dbReference type="ARBA" id="ARBA00022692"/>
    </source>
</evidence>
<evidence type="ECO:0000256" key="2">
    <source>
        <dbReference type="ARBA" id="ARBA00022538"/>
    </source>
</evidence>
<evidence type="ECO:0000259" key="11">
    <source>
        <dbReference type="Pfam" id="PF00520"/>
    </source>
</evidence>
<dbReference type="AlphaFoldDB" id="A0A822ZDV6"/>
<dbReference type="InterPro" id="IPR005821">
    <property type="entry name" value="Ion_trans_dom"/>
</dbReference>
<evidence type="ECO:0000256" key="8">
    <source>
        <dbReference type="ARBA" id="ARBA00023136"/>
    </source>
</evidence>
<keyword evidence="9" id="KW-0407">Ion channel</keyword>
<evidence type="ECO:0000256" key="6">
    <source>
        <dbReference type="ARBA" id="ARBA00022958"/>
    </source>
</evidence>
<keyword evidence="13" id="KW-1185">Reference proteome</keyword>
<name>A0A822ZDV6_NELNU</name>
<reference evidence="12 13" key="1">
    <citation type="journal article" date="2020" name="Mol. Biol. Evol.">
        <title>Distinct Expression and Methylation Patterns for Genes with Different Fates following a Single Whole-Genome Duplication in Flowering Plants.</title>
        <authorList>
            <person name="Shi T."/>
            <person name="Rahmani R.S."/>
            <person name="Gugger P.F."/>
            <person name="Wang M."/>
            <person name="Li H."/>
            <person name="Zhang Y."/>
            <person name="Li Z."/>
            <person name="Wang Q."/>
            <person name="Van de Peer Y."/>
            <person name="Marchal K."/>
            <person name="Chen J."/>
        </authorList>
    </citation>
    <scope>NUCLEOTIDE SEQUENCE [LARGE SCALE GENOMIC DNA]</scope>
    <source>
        <tissue evidence="12">Leaf</tissue>
    </source>
</reference>
<dbReference type="PANTHER" id="PTHR45743">
    <property type="entry name" value="POTASSIUM CHANNEL AKT1"/>
    <property type="match status" value="1"/>
</dbReference>
<dbReference type="InterPro" id="IPR045319">
    <property type="entry name" value="KAT/AKT"/>
</dbReference>
<dbReference type="PANTHER" id="PTHR45743:SF21">
    <property type="entry name" value="POTASSIUM CHANNEL AKT2_3"/>
    <property type="match status" value="1"/>
</dbReference>
<dbReference type="Proteomes" id="UP000607653">
    <property type="component" value="Unassembled WGS sequence"/>
</dbReference>
<evidence type="ECO:0000313" key="13">
    <source>
        <dbReference type="Proteomes" id="UP000607653"/>
    </source>
</evidence>
<dbReference type="GO" id="GO:0005249">
    <property type="term" value="F:voltage-gated potassium channel activity"/>
    <property type="evidence" value="ECO:0007669"/>
    <property type="project" value="InterPro"/>
</dbReference>
<keyword evidence="3 10" id="KW-0812">Transmembrane</keyword>
<keyword evidence="5" id="KW-0813">Transport</keyword>
<sequence>MDVASRIPFEVLAFLFTGKTKVGFSYCILGLLRFWRLRRVKQFFTRLEKDIRFSYFLIRCTTLLSIMQVTLFLIHCVGCLYYFMADYYLHQGRTWIGSVMPNFSDANVWTRYITATY</sequence>
<evidence type="ECO:0000256" key="1">
    <source>
        <dbReference type="ARBA" id="ARBA00004141"/>
    </source>
</evidence>
<comment type="subcellular location">
    <subcellularLocation>
        <location evidence="1">Membrane</location>
        <topology evidence="1">Multi-pass membrane protein</topology>
    </subcellularLocation>
</comment>
<feature type="domain" description="Ion transport" evidence="11">
    <location>
        <begin position="1"/>
        <end position="114"/>
    </location>
</feature>
<dbReference type="Pfam" id="PF00520">
    <property type="entry name" value="Ion_trans"/>
    <property type="match status" value="1"/>
</dbReference>
<gene>
    <name evidence="12" type="ORF">HUJ06_001542</name>
</gene>
<evidence type="ECO:0000313" key="12">
    <source>
        <dbReference type="EMBL" id="DAD43312.1"/>
    </source>
</evidence>
<protein>
    <recommendedName>
        <fullName evidence="11">Ion transport domain-containing protein</fullName>
    </recommendedName>
</protein>
<keyword evidence="5" id="KW-0851">Voltage-gated channel</keyword>
<evidence type="ECO:0000256" key="10">
    <source>
        <dbReference type="SAM" id="Phobius"/>
    </source>
</evidence>
<evidence type="ECO:0000256" key="9">
    <source>
        <dbReference type="ARBA" id="ARBA00023303"/>
    </source>
</evidence>
<keyword evidence="5" id="KW-0406">Ion transport</keyword>
<keyword evidence="4" id="KW-0631">Potassium channel</keyword>
<feature type="transmembrane region" description="Helical" evidence="10">
    <location>
        <begin position="56"/>
        <end position="83"/>
    </location>
</feature>
<organism evidence="12 13">
    <name type="scientific">Nelumbo nucifera</name>
    <name type="common">Sacred lotus</name>
    <dbReference type="NCBI Taxonomy" id="4432"/>
    <lineage>
        <taxon>Eukaryota</taxon>
        <taxon>Viridiplantae</taxon>
        <taxon>Streptophyta</taxon>
        <taxon>Embryophyta</taxon>
        <taxon>Tracheophyta</taxon>
        <taxon>Spermatophyta</taxon>
        <taxon>Magnoliopsida</taxon>
        <taxon>Proteales</taxon>
        <taxon>Nelumbonaceae</taxon>
        <taxon>Nelumbo</taxon>
    </lineage>
</organism>
<dbReference type="EMBL" id="DUZY01000006">
    <property type="protein sequence ID" value="DAD43312.1"/>
    <property type="molecule type" value="Genomic_DNA"/>
</dbReference>
<keyword evidence="8 10" id="KW-0472">Membrane</keyword>
<proteinExistence type="predicted"/>
<dbReference type="GO" id="GO:0034702">
    <property type="term" value="C:monoatomic ion channel complex"/>
    <property type="evidence" value="ECO:0007669"/>
    <property type="project" value="UniProtKB-KW"/>
</dbReference>
<comment type="caution">
    <text evidence="12">The sequence shown here is derived from an EMBL/GenBank/DDBJ whole genome shotgun (WGS) entry which is preliminary data.</text>
</comment>
<evidence type="ECO:0000256" key="5">
    <source>
        <dbReference type="ARBA" id="ARBA00022882"/>
    </source>
</evidence>
<accession>A0A822ZDV6</accession>
<feature type="transmembrane region" description="Helical" evidence="10">
    <location>
        <begin position="12"/>
        <end position="35"/>
    </location>
</feature>
<dbReference type="SUPFAM" id="SSF81324">
    <property type="entry name" value="Voltage-gated potassium channels"/>
    <property type="match status" value="1"/>
</dbReference>
<evidence type="ECO:0000256" key="4">
    <source>
        <dbReference type="ARBA" id="ARBA00022826"/>
    </source>
</evidence>
<keyword evidence="7 10" id="KW-1133">Transmembrane helix</keyword>
<keyword evidence="6" id="KW-0630">Potassium</keyword>
<evidence type="ECO:0000256" key="7">
    <source>
        <dbReference type="ARBA" id="ARBA00022989"/>
    </source>
</evidence>